<dbReference type="Proteomes" id="UP000562395">
    <property type="component" value="Unassembled WGS sequence"/>
</dbReference>
<accession>A0A7W5ZWX7</accession>
<dbReference type="PIRSF" id="PIRSF003230">
    <property type="entry name" value="YbgC"/>
    <property type="match status" value="1"/>
</dbReference>
<dbReference type="PROSITE" id="PS01328">
    <property type="entry name" value="4HBCOA_THIOESTERASE"/>
    <property type="match status" value="1"/>
</dbReference>
<dbReference type="CDD" id="cd00586">
    <property type="entry name" value="4HBT"/>
    <property type="match status" value="1"/>
</dbReference>
<dbReference type="RefSeq" id="WP_183613956.1">
    <property type="nucleotide sequence ID" value="NZ_JACICY010000006.1"/>
</dbReference>
<comment type="caution">
    <text evidence="3">The sequence shown here is derived from an EMBL/GenBank/DDBJ whole genome shotgun (WGS) entry which is preliminary data.</text>
</comment>
<evidence type="ECO:0000256" key="2">
    <source>
        <dbReference type="ARBA" id="ARBA00022801"/>
    </source>
</evidence>
<gene>
    <name evidence="3" type="ORF">GGQ88_002742</name>
</gene>
<dbReference type="PANTHER" id="PTHR31793">
    <property type="entry name" value="4-HYDROXYBENZOYL-COA THIOESTERASE FAMILY MEMBER"/>
    <property type="match status" value="1"/>
</dbReference>
<dbReference type="AlphaFoldDB" id="A0A7W5ZWX7"/>
<name>A0A7W5ZWX7_9SPHN</name>
<comment type="similarity">
    <text evidence="1">Belongs to the 4-hydroxybenzoyl-CoA thioesterase family.</text>
</comment>
<proteinExistence type="inferred from homology"/>
<dbReference type="InterPro" id="IPR029069">
    <property type="entry name" value="HotDog_dom_sf"/>
</dbReference>
<keyword evidence="4" id="KW-1185">Reference proteome</keyword>
<organism evidence="3 4">
    <name type="scientific">Novosphingobium hassiacum</name>
    <dbReference type="NCBI Taxonomy" id="173676"/>
    <lineage>
        <taxon>Bacteria</taxon>
        <taxon>Pseudomonadati</taxon>
        <taxon>Pseudomonadota</taxon>
        <taxon>Alphaproteobacteria</taxon>
        <taxon>Sphingomonadales</taxon>
        <taxon>Sphingomonadaceae</taxon>
        <taxon>Novosphingobium</taxon>
    </lineage>
</organism>
<dbReference type="InterPro" id="IPR006684">
    <property type="entry name" value="YbgC/YbaW"/>
</dbReference>
<dbReference type="EC" id="3.1.2.-" evidence="3"/>
<dbReference type="InterPro" id="IPR008272">
    <property type="entry name" value="HB-CoA_thioesterase_AS"/>
</dbReference>
<dbReference type="Pfam" id="PF13279">
    <property type="entry name" value="4HBT_2"/>
    <property type="match status" value="1"/>
</dbReference>
<dbReference type="FunFam" id="3.10.129.10:FF:000004">
    <property type="entry name" value="Tol-pal system-associated acyl-CoA thioesterase"/>
    <property type="match status" value="1"/>
</dbReference>
<reference evidence="3 4" key="1">
    <citation type="submission" date="2020-08" db="EMBL/GenBank/DDBJ databases">
        <title>Genomic Encyclopedia of Type Strains, Phase IV (KMG-IV): sequencing the most valuable type-strain genomes for metagenomic binning, comparative biology and taxonomic classification.</title>
        <authorList>
            <person name="Goeker M."/>
        </authorList>
    </citation>
    <scope>NUCLEOTIDE SEQUENCE [LARGE SCALE GENOMIC DNA]</scope>
    <source>
        <strain evidence="3 4">DSM 14552</strain>
    </source>
</reference>
<evidence type="ECO:0000313" key="4">
    <source>
        <dbReference type="Proteomes" id="UP000562395"/>
    </source>
</evidence>
<dbReference type="GO" id="GO:0047617">
    <property type="term" value="F:fatty acyl-CoA hydrolase activity"/>
    <property type="evidence" value="ECO:0007669"/>
    <property type="project" value="TreeGrafter"/>
</dbReference>
<dbReference type="EMBL" id="JACICY010000006">
    <property type="protein sequence ID" value="MBB3861458.1"/>
    <property type="molecule type" value="Genomic_DNA"/>
</dbReference>
<dbReference type="Gene3D" id="3.10.129.10">
    <property type="entry name" value="Hotdog Thioesterase"/>
    <property type="match status" value="1"/>
</dbReference>
<protein>
    <submittedName>
        <fullName evidence="3">Acyl-CoA thioester hydrolase</fullName>
        <ecNumber evidence="3">3.1.2.-</ecNumber>
    </submittedName>
</protein>
<dbReference type="SUPFAM" id="SSF54637">
    <property type="entry name" value="Thioesterase/thiol ester dehydrase-isomerase"/>
    <property type="match status" value="1"/>
</dbReference>
<dbReference type="PANTHER" id="PTHR31793:SF37">
    <property type="entry name" value="ACYL-COA THIOESTER HYDROLASE YBGC"/>
    <property type="match status" value="1"/>
</dbReference>
<evidence type="ECO:0000256" key="1">
    <source>
        <dbReference type="ARBA" id="ARBA00005953"/>
    </source>
</evidence>
<evidence type="ECO:0000313" key="3">
    <source>
        <dbReference type="EMBL" id="MBB3861458.1"/>
    </source>
</evidence>
<sequence>MTLPQPPSGRFDGNEHLFPVRVYFEDTDLSGVVYHANYLRWFERARSDMLRVLGIDQRAAHEAGEGAYAVAEMHLRFARPAKLDDAVLIRSHVAELSPATCRIVQRAFRDDTLLCEATARVAFVAPNGRPRRQPRAWMSAFQTVSSQAEGPVPA</sequence>
<dbReference type="InterPro" id="IPR050563">
    <property type="entry name" value="4-hydroxybenzoyl-CoA_TE"/>
</dbReference>
<dbReference type="NCBIfam" id="TIGR00051">
    <property type="entry name" value="YbgC/FadM family acyl-CoA thioesterase"/>
    <property type="match status" value="1"/>
</dbReference>
<keyword evidence="2 3" id="KW-0378">Hydrolase</keyword>